<dbReference type="InterPro" id="IPR019347">
    <property type="entry name" value="Axonemal_dynein_light_chain"/>
</dbReference>
<comment type="caution">
    <text evidence="6">The sequence shown here is derived from an EMBL/GenBank/DDBJ whole genome shotgun (WGS) entry which is preliminary data.</text>
</comment>
<evidence type="ECO:0000313" key="7">
    <source>
        <dbReference type="Proteomes" id="UP001146120"/>
    </source>
</evidence>
<evidence type="ECO:0000256" key="1">
    <source>
        <dbReference type="ARBA" id="ARBA00023017"/>
    </source>
</evidence>
<keyword evidence="3" id="KW-0505">Motor protein</keyword>
<reference evidence="6" key="1">
    <citation type="submission" date="2022-11" db="EMBL/GenBank/DDBJ databases">
        <authorList>
            <person name="Morgan W.R."/>
            <person name="Tartar A."/>
        </authorList>
    </citation>
    <scope>NUCLEOTIDE SEQUENCE</scope>
    <source>
        <strain evidence="6">ARSEF 373</strain>
    </source>
</reference>
<keyword evidence="7" id="KW-1185">Reference proteome</keyword>
<organism evidence="6 7">
    <name type="scientific">Lagenidium giganteum</name>
    <dbReference type="NCBI Taxonomy" id="4803"/>
    <lineage>
        <taxon>Eukaryota</taxon>
        <taxon>Sar</taxon>
        <taxon>Stramenopiles</taxon>
        <taxon>Oomycota</taxon>
        <taxon>Peronosporomycetes</taxon>
        <taxon>Pythiales</taxon>
        <taxon>Pythiaceae</taxon>
    </lineage>
</organism>
<dbReference type="AlphaFoldDB" id="A0AAV2YTH8"/>
<dbReference type="Proteomes" id="UP001146120">
    <property type="component" value="Unassembled WGS sequence"/>
</dbReference>
<dbReference type="GO" id="GO:0005930">
    <property type="term" value="C:axoneme"/>
    <property type="evidence" value="ECO:0007669"/>
    <property type="project" value="TreeGrafter"/>
</dbReference>
<sequence length="171" mass="20112">MAVSMAPSTRGDVLRFQDMFVELLDEQQARSKAICPVREKLFLQVFDELIRQVTCECPERGLLLLRVRDELRLTIEAYQTLYHNSIAYGRQKAVQAEAGTVELEADIHRLERERAALLTSKHKLTHRVLDQLEEERRRRSLQHDQTLQFLRTQRGQLEAFHRELSQDASWK</sequence>
<gene>
    <name evidence="6" type="ORF">N0F65_009178</name>
</gene>
<proteinExistence type="inferred from homology"/>
<dbReference type="PANTHER" id="PTHR13183:SF0">
    <property type="entry name" value="AXONEMAL DYNEIN LIGHT INTERMEDIATE POLYPEPTIDE 1"/>
    <property type="match status" value="1"/>
</dbReference>
<keyword evidence="2 5" id="KW-0175">Coiled coil</keyword>
<keyword evidence="1" id="KW-0243">Dynein</keyword>
<dbReference type="EMBL" id="DAKRPA010000159">
    <property type="protein sequence ID" value="DAZ96711.1"/>
    <property type="molecule type" value="Genomic_DNA"/>
</dbReference>
<protein>
    <submittedName>
        <fullName evidence="6">Uncharacterized protein</fullName>
    </submittedName>
</protein>
<comment type="similarity">
    <text evidence="4">Belongs to the inner dynein arm light chain family.</text>
</comment>
<dbReference type="GO" id="GO:0030286">
    <property type="term" value="C:dynein complex"/>
    <property type="evidence" value="ECO:0007669"/>
    <property type="project" value="UniProtKB-KW"/>
</dbReference>
<dbReference type="Pfam" id="PF10211">
    <property type="entry name" value="Ax_dynein_light"/>
    <property type="match status" value="1"/>
</dbReference>
<evidence type="ECO:0000256" key="3">
    <source>
        <dbReference type="ARBA" id="ARBA00023175"/>
    </source>
</evidence>
<name>A0AAV2YTH8_9STRA</name>
<evidence type="ECO:0000256" key="4">
    <source>
        <dbReference type="ARBA" id="ARBA00038114"/>
    </source>
</evidence>
<feature type="coiled-coil region" evidence="5">
    <location>
        <begin position="93"/>
        <end position="120"/>
    </location>
</feature>
<evidence type="ECO:0000256" key="2">
    <source>
        <dbReference type="ARBA" id="ARBA00023054"/>
    </source>
</evidence>
<accession>A0AAV2YTH8</accession>
<evidence type="ECO:0000313" key="6">
    <source>
        <dbReference type="EMBL" id="DAZ96711.1"/>
    </source>
</evidence>
<evidence type="ECO:0000256" key="5">
    <source>
        <dbReference type="SAM" id="Coils"/>
    </source>
</evidence>
<dbReference type="PANTHER" id="PTHR13183">
    <property type="entry name" value="AXONEMAL INNER ARM DYNEIN LIGHT CHAIN 28"/>
    <property type="match status" value="1"/>
</dbReference>
<dbReference type="GO" id="GO:0045504">
    <property type="term" value="F:dynein heavy chain binding"/>
    <property type="evidence" value="ECO:0007669"/>
    <property type="project" value="TreeGrafter"/>
</dbReference>
<reference evidence="6" key="2">
    <citation type="journal article" date="2023" name="Microbiol Resour">
        <title>Decontamination and Annotation of the Draft Genome Sequence of the Oomycete Lagenidium giganteum ARSEF 373.</title>
        <authorList>
            <person name="Morgan W.R."/>
            <person name="Tartar A."/>
        </authorList>
    </citation>
    <scope>NUCLEOTIDE SEQUENCE</scope>
    <source>
        <strain evidence="6">ARSEF 373</strain>
    </source>
</reference>